<evidence type="ECO:0000313" key="3">
    <source>
        <dbReference type="Proteomes" id="UP000693942"/>
    </source>
</evidence>
<sequence>MKHSAIVAMAFAIFPSAEAQNKNIQVGCYAVDSRQDGLLPKLLFDAAARGRADPDLRFGFWDAGNKICCTSPRSCGRYYAFTYNHPYNWASKTSTGTIDGQNIKFTCVGFSMGQCTVN</sequence>
<accession>A0A8J5NFK3</accession>
<reference evidence="2" key="1">
    <citation type="submission" date="2021-04" db="EMBL/GenBank/DDBJ databases">
        <title>First draft genome resource for Brassicaceae pathogens Fusarium oxysporum f. sp. raphani and Fusarium oxysporum f. sp. rapae.</title>
        <authorList>
            <person name="Asai S."/>
        </authorList>
    </citation>
    <scope>NUCLEOTIDE SEQUENCE</scope>
    <source>
        <strain evidence="2">Tf1262</strain>
    </source>
</reference>
<protein>
    <recommendedName>
        <fullName evidence="4">Secreted in xylem 9</fullName>
    </recommendedName>
</protein>
<gene>
    <name evidence="2" type="ORF">Forpi1262_v018973</name>
</gene>
<keyword evidence="1" id="KW-0732">Signal</keyword>
<evidence type="ECO:0000313" key="2">
    <source>
        <dbReference type="EMBL" id="KAG7402803.1"/>
    </source>
</evidence>
<feature type="chain" id="PRO_5035149398" description="Secreted in xylem 9" evidence="1">
    <location>
        <begin position="20"/>
        <end position="118"/>
    </location>
</feature>
<evidence type="ECO:0008006" key="4">
    <source>
        <dbReference type="Google" id="ProtNLM"/>
    </source>
</evidence>
<feature type="signal peptide" evidence="1">
    <location>
        <begin position="1"/>
        <end position="19"/>
    </location>
</feature>
<dbReference type="EMBL" id="JAELUR010000041">
    <property type="protein sequence ID" value="KAG7402803.1"/>
    <property type="molecule type" value="Genomic_DNA"/>
</dbReference>
<organism evidence="2 3">
    <name type="scientific">Fusarium oxysporum f. sp. raphani</name>
    <dbReference type="NCBI Taxonomy" id="96318"/>
    <lineage>
        <taxon>Eukaryota</taxon>
        <taxon>Fungi</taxon>
        <taxon>Dikarya</taxon>
        <taxon>Ascomycota</taxon>
        <taxon>Pezizomycotina</taxon>
        <taxon>Sordariomycetes</taxon>
        <taxon>Hypocreomycetidae</taxon>
        <taxon>Hypocreales</taxon>
        <taxon>Nectriaceae</taxon>
        <taxon>Fusarium</taxon>
        <taxon>Fusarium oxysporum species complex</taxon>
    </lineage>
</organism>
<name>A0A8J5NFK3_FUSOX</name>
<proteinExistence type="predicted"/>
<dbReference type="AlphaFoldDB" id="A0A8J5NFK3"/>
<evidence type="ECO:0000256" key="1">
    <source>
        <dbReference type="SAM" id="SignalP"/>
    </source>
</evidence>
<comment type="caution">
    <text evidence="2">The sequence shown here is derived from an EMBL/GenBank/DDBJ whole genome shotgun (WGS) entry which is preliminary data.</text>
</comment>
<dbReference type="Proteomes" id="UP000693942">
    <property type="component" value="Unassembled WGS sequence"/>
</dbReference>